<feature type="region of interest" description="Disordered" evidence="1">
    <location>
        <begin position="1"/>
        <end position="96"/>
    </location>
</feature>
<protein>
    <submittedName>
        <fullName evidence="2">Uncharacterized protein</fullName>
    </submittedName>
</protein>
<proteinExistence type="predicted"/>
<evidence type="ECO:0000313" key="2">
    <source>
        <dbReference type="EMBL" id="KAL3122316.1"/>
    </source>
</evidence>
<sequence>MAKKNKQQTKEAAQRRWQKQEEKRAKAERARQGRWTKKTAPPPNPNAETPQQDEAGPSTSAAQTEEAMEPPTPTPGPVPTPDVDEELLEFGFSLPSTPATPIGDLVPFPSTPIAPMDIGEMTPPPLVIDERSAIDELQRSSRKRLTEQILDAIDRDRSRSASRSSLERIHREVRHKYGHYTPKKAPPKKGKDEMEANDGLLLMTQLGTQKAYQRMKAHLLLFHFVPFARQHQFIGLLDEQGDEALHSVWRRLEQWWKCMPDAEQILQQLEHHFVNNWLLDTGRIDELKRNYEERKGEDDTDDEAAEEIDDECQIDVI</sequence>
<evidence type="ECO:0000256" key="1">
    <source>
        <dbReference type="SAM" id="MobiDB-lite"/>
    </source>
</evidence>
<reference evidence="2 3" key="1">
    <citation type="submission" date="2024-10" db="EMBL/GenBank/DDBJ databases">
        <authorList>
            <person name="Kim D."/>
        </authorList>
    </citation>
    <scope>NUCLEOTIDE SEQUENCE [LARGE SCALE GENOMIC DNA]</scope>
    <source>
        <strain evidence="2">BH-2024</strain>
    </source>
</reference>
<dbReference type="AlphaFoldDB" id="A0ABD2M4C8"/>
<feature type="compositionally biased region" description="Polar residues" evidence="1">
    <location>
        <begin position="48"/>
        <end position="63"/>
    </location>
</feature>
<name>A0ABD2M4C8_9BILA</name>
<dbReference type="Proteomes" id="UP001620626">
    <property type="component" value="Unassembled WGS sequence"/>
</dbReference>
<feature type="compositionally biased region" description="Pro residues" evidence="1">
    <location>
        <begin position="70"/>
        <end position="80"/>
    </location>
</feature>
<evidence type="ECO:0000313" key="3">
    <source>
        <dbReference type="Proteomes" id="UP001620626"/>
    </source>
</evidence>
<feature type="compositionally biased region" description="Basic and acidic residues" evidence="1">
    <location>
        <begin position="8"/>
        <end position="31"/>
    </location>
</feature>
<organism evidence="2 3">
    <name type="scientific">Heterodera trifolii</name>
    <dbReference type="NCBI Taxonomy" id="157864"/>
    <lineage>
        <taxon>Eukaryota</taxon>
        <taxon>Metazoa</taxon>
        <taxon>Ecdysozoa</taxon>
        <taxon>Nematoda</taxon>
        <taxon>Chromadorea</taxon>
        <taxon>Rhabditida</taxon>
        <taxon>Tylenchina</taxon>
        <taxon>Tylenchomorpha</taxon>
        <taxon>Tylenchoidea</taxon>
        <taxon>Heteroderidae</taxon>
        <taxon>Heteroderinae</taxon>
        <taxon>Heterodera</taxon>
    </lineage>
</organism>
<comment type="caution">
    <text evidence="2">The sequence shown here is derived from an EMBL/GenBank/DDBJ whole genome shotgun (WGS) entry which is preliminary data.</text>
</comment>
<keyword evidence="3" id="KW-1185">Reference proteome</keyword>
<dbReference type="EMBL" id="JBICBT010000141">
    <property type="protein sequence ID" value="KAL3122316.1"/>
    <property type="molecule type" value="Genomic_DNA"/>
</dbReference>
<accession>A0ABD2M4C8</accession>
<gene>
    <name evidence="2" type="ORF">niasHT_000535</name>
</gene>